<evidence type="ECO:0000256" key="6">
    <source>
        <dbReference type="RuleBase" id="RU003983"/>
    </source>
</evidence>
<keyword evidence="2" id="KW-0479">Metal-binding</keyword>
<keyword evidence="3 6" id="KW-0378">Hydrolase</keyword>
<comment type="caution">
    <text evidence="9">The sequence shown here is derived from an EMBL/GenBank/DDBJ whole genome shotgun (WGS) entry which is preliminary data.</text>
</comment>
<feature type="chain" id="PRO_5015159163" evidence="7">
    <location>
        <begin position="31"/>
        <end position="283"/>
    </location>
</feature>
<proteinExistence type="inferred from homology"/>
<reference evidence="10" key="1">
    <citation type="submission" date="2018-02" db="EMBL/GenBank/DDBJ databases">
        <title>Genome sequencing of Solimonas sp. HR-BB.</title>
        <authorList>
            <person name="Lee Y."/>
            <person name="Jeon C.O."/>
        </authorList>
    </citation>
    <scope>NUCLEOTIDE SEQUENCE [LARGE SCALE GENOMIC DNA]</scope>
    <source>
        <strain evidence="10">HR-E</strain>
    </source>
</reference>
<keyword evidence="1 6" id="KW-0645">Protease</keyword>
<dbReference type="GO" id="GO:0004222">
    <property type="term" value="F:metalloendopeptidase activity"/>
    <property type="evidence" value="ECO:0007669"/>
    <property type="project" value="InterPro"/>
</dbReference>
<dbReference type="GO" id="GO:0016020">
    <property type="term" value="C:membrane"/>
    <property type="evidence" value="ECO:0007669"/>
    <property type="project" value="TreeGrafter"/>
</dbReference>
<name>A0A2P6ARQ2_9GAMM</name>
<dbReference type="GO" id="GO:0046872">
    <property type="term" value="F:metal ion binding"/>
    <property type="evidence" value="ECO:0007669"/>
    <property type="project" value="UniProtKB-KW"/>
</dbReference>
<evidence type="ECO:0000256" key="1">
    <source>
        <dbReference type="ARBA" id="ARBA00022670"/>
    </source>
</evidence>
<dbReference type="InterPro" id="IPR001915">
    <property type="entry name" value="Peptidase_M48"/>
</dbReference>
<dbReference type="GO" id="GO:0051603">
    <property type="term" value="P:proteolysis involved in protein catabolic process"/>
    <property type="evidence" value="ECO:0007669"/>
    <property type="project" value="TreeGrafter"/>
</dbReference>
<dbReference type="CDD" id="cd07331">
    <property type="entry name" value="M48C_Oma1_like"/>
    <property type="match status" value="1"/>
</dbReference>
<dbReference type="PANTHER" id="PTHR22726:SF1">
    <property type="entry name" value="METALLOENDOPEPTIDASE OMA1, MITOCHONDRIAL"/>
    <property type="match status" value="1"/>
</dbReference>
<evidence type="ECO:0000256" key="2">
    <source>
        <dbReference type="ARBA" id="ARBA00022723"/>
    </source>
</evidence>
<keyword evidence="4 6" id="KW-0862">Zinc</keyword>
<dbReference type="Pfam" id="PF01435">
    <property type="entry name" value="Peptidase_M48"/>
    <property type="match status" value="1"/>
</dbReference>
<comment type="cofactor">
    <cofactor evidence="6">
        <name>Zn(2+)</name>
        <dbReference type="ChEBI" id="CHEBI:29105"/>
    </cofactor>
    <text evidence="6">Binds 1 zinc ion per subunit.</text>
</comment>
<evidence type="ECO:0000256" key="7">
    <source>
        <dbReference type="SAM" id="SignalP"/>
    </source>
</evidence>
<keyword evidence="5 6" id="KW-0482">Metalloprotease</keyword>
<evidence type="ECO:0000256" key="3">
    <source>
        <dbReference type="ARBA" id="ARBA00022801"/>
    </source>
</evidence>
<evidence type="ECO:0000259" key="8">
    <source>
        <dbReference type="Pfam" id="PF01435"/>
    </source>
</evidence>
<dbReference type="Proteomes" id="UP000243900">
    <property type="component" value="Unassembled WGS sequence"/>
</dbReference>
<keyword evidence="10" id="KW-1185">Reference proteome</keyword>
<sequence length="283" mass="30377">MTTVRLLRPLAAAVILAAGLAACVSTTQQGATGIKRQQLMLLSSSQVDAMAVESYNGELSKAREKKALNTDKANLERIRRIADRLVPQVATFRSDAVSWQWEVNLETRDELNAYCAPGGKIMFFTGIITKLKLTDDEIAAIMGHEIAHALREHGRERMSQAYAQSAGIGIIGAVTGMSQGTGELVKTAVQVGLTLPHSRGQESEADIMGLELLARAGYNPNAAVTLWQKMGEATGNTSGSFTSTHPGSAQRIRDLQAAIPKVMPLYEAAKRNPPAARAIVPRT</sequence>
<protein>
    <submittedName>
        <fullName evidence="9">Peptidase M48</fullName>
    </submittedName>
</protein>
<evidence type="ECO:0000313" key="10">
    <source>
        <dbReference type="Proteomes" id="UP000243900"/>
    </source>
</evidence>
<dbReference type="Gene3D" id="3.30.2010.10">
    <property type="entry name" value="Metalloproteases ('zincins'), catalytic domain"/>
    <property type="match status" value="1"/>
</dbReference>
<dbReference type="OrthoDB" id="9810445at2"/>
<feature type="signal peptide" evidence="7">
    <location>
        <begin position="1"/>
        <end position="30"/>
    </location>
</feature>
<dbReference type="EMBL" id="PTQZ01000161">
    <property type="protein sequence ID" value="PQA38790.1"/>
    <property type="molecule type" value="Genomic_DNA"/>
</dbReference>
<feature type="domain" description="Peptidase M48" evidence="8">
    <location>
        <begin position="76"/>
        <end position="257"/>
    </location>
</feature>
<dbReference type="AlphaFoldDB" id="A0A2P6ARQ2"/>
<keyword evidence="7" id="KW-0732">Signal</keyword>
<organism evidence="9 10">
    <name type="scientific">Amnimonas aquatica</name>
    <dbReference type="NCBI Taxonomy" id="2094561"/>
    <lineage>
        <taxon>Bacteria</taxon>
        <taxon>Pseudomonadati</taxon>
        <taxon>Pseudomonadota</taxon>
        <taxon>Gammaproteobacteria</taxon>
        <taxon>Moraxellales</taxon>
        <taxon>Moraxellaceae</taxon>
        <taxon>Amnimonas</taxon>
    </lineage>
</organism>
<dbReference type="PANTHER" id="PTHR22726">
    <property type="entry name" value="METALLOENDOPEPTIDASE OMA1"/>
    <property type="match status" value="1"/>
</dbReference>
<dbReference type="RefSeq" id="WP_105192692.1">
    <property type="nucleotide sequence ID" value="NZ_PTQZ01000161.1"/>
</dbReference>
<dbReference type="InterPro" id="IPR051156">
    <property type="entry name" value="Mito/Outer_Membr_Metalloprot"/>
</dbReference>
<dbReference type="PROSITE" id="PS51257">
    <property type="entry name" value="PROKAR_LIPOPROTEIN"/>
    <property type="match status" value="1"/>
</dbReference>
<gene>
    <name evidence="9" type="ORF">C5O18_07000</name>
</gene>
<comment type="similarity">
    <text evidence="6">Belongs to the peptidase M48 family.</text>
</comment>
<evidence type="ECO:0000256" key="4">
    <source>
        <dbReference type="ARBA" id="ARBA00022833"/>
    </source>
</evidence>
<accession>A0A2P6ARQ2</accession>
<evidence type="ECO:0000256" key="5">
    <source>
        <dbReference type="ARBA" id="ARBA00023049"/>
    </source>
</evidence>
<evidence type="ECO:0000313" key="9">
    <source>
        <dbReference type="EMBL" id="PQA38790.1"/>
    </source>
</evidence>